<feature type="compositionally biased region" description="Low complexity" evidence="1">
    <location>
        <begin position="230"/>
        <end position="245"/>
    </location>
</feature>
<dbReference type="AlphaFoldDB" id="A0A8H3TWX4"/>
<evidence type="ECO:0000313" key="3">
    <source>
        <dbReference type="Proteomes" id="UP000620104"/>
    </source>
</evidence>
<proteinExistence type="predicted"/>
<feature type="compositionally biased region" description="Basic and acidic residues" evidence="1">
    <location>
        <begin position="252"/>
        <end position="266"/>
    </location>
</feature>
<dbReference type="EMBL" id="BLZA01000030">
    <property type="protein sequence ID" value="GHJ88305.1"/>
    <property type="molecule type" value="Genomic_DNA"/>
</dbReference>
<gene>
    <name evidence="2" type="ORF">NliqN6_4707</name>
</gene>
<evidence type="ECO:0000256" key="1">
    <source>
        <dbReference type="SAM" id="MobiDB-lite"/>
    </source>
</evidence>
<feature type="region of interest" description="Disordered" evidence="1">
    <location>
        <begin position="1"/>
        <end position="32"/>
    </location>
</feature>
<protein>
    <submittedName>
        <fullName evidence="2">Uncharacterized protein</fullName>
    </submittedName>
</protein>
<reference evidence="2" key="1">
    <citation type="submission" date="2020-07" db="EMBL/GenBank/DDBJ databases">
        <title>Draft Genome Sequence of a Deep-Sea Yeast, Naganishia (Cryptococcus) liquefaciens strain N6.</title>
        <authorList>
            <person name="Han Y.W."/>
            <person name="Kajitani R."/>
            <person name="Morimoto H."/>
            <person name="Parhat M."/>
            <person name="Tsubouchi H."/>
            <person name="Bakenova O."/>
            <person name="Ogata M."/>
            <person name="Argunhan B."/>
            <person name="Aoki R."/>
            <person name="Kajiwara S."/>
            <person name="Itoh T."/>
            <person name="Iwasaki H."/>
        </authorList>
    </citation>
    <scope>NUCLEOTIDE SEQUENCE</scope>
    <source>
        <strain evidence="2">N6</strain>
    </source>
</reference>
<comment type="caution">
    <text evidence="2">The sequence shown here is derived from an EMBL/GenBank/DDBJ whole genome shotgun (WGS) entry which is preliminary data.</text>
</comment>
<keyword evidence="3" id="KW-1185">Reference proteome</keyword>
<feature type="region of interest" description="Disordered" evidence="1">
    <location>
        <begin position="220"/>
        <end position="276"/>
    </location>
</feature>
<sequence length="1096" mass="122293">MPEPLLDSISSRTKEDHSEDPSEDGLLTPDGTRTFPVTYEYQRTAFESGDGVTVHVSSQVFKVVEVQADHQHIARLILEGERRSNRLLKQDRNVDAALTAISERCRDALFKLDLTPQTLHYLAEVRHDPYRYTNEHWVLSETFEVEKPNAADHLQTLDPFQMEFVARALNKDILIWSTDASGTTGEIFHPYSQNPLANAHTREAVFLYYDARKNGAYKVLLPTDPDDDSPSTSSADDSLPASPSLMPRKVIAHSDDRKGDLEDARTSTHLTAPVPEPRMSDITSTLRITDLSLSDVQRSDLTAHNLYDWASSIFEDEDFLKVMGDPNEDGSLWNKVARVISTGAYKNPLRIYPLVCGVAFGNKTQFVKQGPFWVEGAFSFVEGILLLAQRYPRVSLAQEASQRATRARASNLGVFAPGVDSLEDEDWGNAYQHCSELPHFRKNPDFLNSRGARPDNMFKTFRKQFQQSNSKGYRDPSDGRIWTAKEMGDILQIASALGVRFAQAQEPDRVIYENLSSKKNTFLSRGRKARRACNEMKRKFSNSKEFHNWCASEEDACQLIVSQEELRRVFGEAVATAAEFDSFYTNLWNKGLKRELALEAKEEYLRDGAVLEPFYRHSKYSFDPLGDEKDIKGAASTVRCMEMYRRVAALKDARKHAVSFGSDSNDKAQDAFLKDFLSATDINQTIDKVEVRLQAGRLVKEPSAVGIVLTAAQGGVASAFRVDDEANHSVQDNLPAPSAASEILKGVIPQPLVLNKPERKKHCRILGKALQADSLVLQSLDGMRLTSLANGMASIVAQSRAGLIATTSTMSLADIEQMCQDAAKTSRLGNFNSILMQSSLIGIGKILAMLQVYQRASGDADYLWETMKNLETLCRRVLAIMAMRCYSRRYYIYSAALTGLLERSTADILSLAPEGAADMPVKECLFAFRQLSESILHCTGHAARSAMIQLDIANQRRWIEGSLNWEKAIGVNSPISNRLTCPWGCGVPLTLSPEVATTAFRGVPHDTRLSVCVYIRRGISGLWSALNLLGKVEAHPCLVNFITRYPFHPIALIELNSFATLSHMTCKASRGKAPLIAAQDERASRKDWGLPFRRMK</sequence>
<dbReference type="Proteomes" id="UP000620104">
    <property type="component" value="Unassembled WGS sequence"/>
</dbReference>
<name>A0A8H3TWX4_9TREE</name>
<evidence type="ECO:0000313" key="2">
    <source>
        <dbReference type="EMBL" id="GHJ88305.1"/>
    </source>
</evidence>
<accession>A0A8H3TWX4</accession>
<organism evidence="2 3">
    <name type="scientific">Naganishia liquefaciens</name>
    <dbReference type="NCBI Taxonomy" id="104408"/>
    <lineage>
        <taxon>Eukaryota</taxon>
        <taxon>Fungi</taxon>
        <taxon>Dikarya</taxon>
        <taxon>Basidiomycota</taxon>
        <taxon>Agaricomycotina</taxon>
        <taxon>Tremellomycetes</taxon>
        <taxon>Filobasidiales</taxon>
        <taxon>Filobasidiaceae</taxon>
        <taxon>Naganishia</taxon>
    </lineage>
</organism>